<accession>A0A377Q370</accession>
<name>A0A377Q370_9NEIS</name>
<evidence type="ECO:0000259" key="1">
    <source>
        <dbReference type="Pfam" id="PF09860"/>
    </source>
</evidence>
<evidence type="ECO:0000313" key="4">
    <source>
        <dbReference type="Proteomes" id="UP000255108"/>
    </source>
</evidence>
<evidence type="ECO:0000313" key="3">
    <source>
        <dbReference type="EMBL" id="TCU90627.1"/>
    </source>
</evidence>
<keyword evidence="5" id="KW-1185">Reference proteome</keyword>
<organism evidence="2 4">
    <name type="scientific">Iodobacter fluviatilis</name>
    <dbReference type="NCBI Taxonomy" id="537"/>
    <lineage>
        <taxon>Bacteria</taxon>
        <taxon>Pseudomonadati</taxon>
        <taxon>Pseudomonadota</taxon>
        <taxon>Betaproteobacteria</taxon>
        <taxon>Neisseriales</taxon>
        <taxon>Chitinibacteraceae</taxon>
        <taxon>Iodobacter</taxon>
    </lineage>
</organism>
<dbReference type="EMBL" id="UGHR01000001">
    <property type="protein sequence ID" value="STQ89654.1"/>
    <property type="molecule type" value="Genomic_DNA"/>
</dbReference>
<proteinExistence type="predicted"/>
<dbReference type="InterPro" id="IPR018656">
    <property type="entry name" value="DUF2087"/>
</dbReference>
<evidence type="ECO:0000313" key="5">
    <source>
        <dbReference type="Proteomes" id="UP000295794"/>
    </source>
</evidence>
<reference evidence="2 4" key="1">
    <citation type="submission" date="2018-06" db="EMBL/GenBank/DDBJ databases">
        <authorList>
            <consortium name="Pathogen Informatics"/>
            <person name="Doyle S."/>
        </authorList>
    </citation>
    <scope>NUCLEOTIDE SEQUENCE [LARGE SCALE GENOMIC DNA]</scope>
    <source>
        <strain evidence="2 4">NCTC11159</strain>
    </source>
</reference>
<gene>
    <name evidence="3" type="ORF">EV682_101669</name>
    <name evidence="2" type="ORF">NCTC11159_00686</name>
</gene>
<evidence type="ECO:0000313" key="2">
    <source>
        <dbReference type="EMBL" id="STQ89654.1"/>
    </source>
</evidence>
<feature type="domain" description="DUF2087" evidence="1">
    <location>
        <begin position="83"/>
        <end position="153"/>
    </location>
</feature>
<dbReference type="AlphaFoldDB" id="A0A377Q370"/>
<dbReference type="RefSeq" id="WP_115226081.1">
    <property type="nucleotide sequence ID" value="NZ_CAWOLO010000001.1"/>
</dbReference>
<dbReference type="Proteomes" id="UP000255108">
    <property type="component" value="Unassembled WGS sequence"/>
</dbReference>
<protein>
    <submittedName>
        <fullName evidence="3">Uncharacterized protein DUF2087</fullName>
    </submittedName>
    <submittedName>
        <fullName evidence="2">Uncharacterized protein conserved in bacteria (DUF2087)</fullName>
    </submittedName>
</protein>
<sequence>MSRTTYPFYTSDISALARSLKQQWALEPAAPSHLQLLNMLARAAGFSNFQHLRAAAETPTPAASSTFSPLTKRLLRHFNDQGRLIRWPTKFSEQLPCIWPIWACIPAQLEMSEKAANEWIKSAEAIGDHVLLRRELVNYKLITRTPDCRVYQRLEQDVPEEFLELMAEIERRKMAVGT</sequence>
<dbReference type="Proteomes" id="UP000295794">
    <property type="component" value="Unassembled WGS sequence"/>
</dbReference>
<dbReference type="OrthoDB" id="6867569at2"/>
<reference evidence="3 5" key="2">
    <citation type="submission" date="2019-03" db="EMBL/GenBank/DDBJ databases">
        <title>Genomic Encyclopedia of Type Strains, Phase IV (KMG-IV): sequencing the most valuable type-strain genomes for metagenomic binning, comparative biology and taxonomic classification.</title>
        <authorList>
            <person name="Goeker M."/>
        </authorList>
    </citation>
    <scope>NUCLEOTIDE SEQUENCE [LARGE SCALE GENOMIC DNA]</scope>
    <source>
        <strain evidence="3 5">DSM 3764</strain>
    </source>
</reference>
<dbReference type="Pfam" id="PF09860">
    <property type="entry name" value="DUF2087"/>
    <property type="match status" value="1"/>
</dbReference>
<dbReference type="EMBL" id="SMBT01000001">
    <property type="protein sequence ID" value="TCU90627.1"/>
    <property type="molecule type" value="Genomic_DNA"/>
</dbReference>